<organism evidence="4 5">
    <name type="scientific">Colletotrichum tanaceti</name>
    <dbReference type="NCBI Taxonomy" id="1306861"/>
    <lineage>
        <taxon>Eukaryota</taxon>
        <taxon>Fungi</taxon>
        <taxon>Dikarya</taxon>
        <taxon>Ascomycota</taxon>
        <taxon>Pezizomycotina</taxon>
        <taxon>Sordariomycetes</taxon>
        <taxon>Hypocreomycetidae</taxon>
        <taxon>Glomerellales</taxon>
        <taxon>Glomerellaceae</taxon>
        <taxon>Colletotrichum</taxon>
        <taxon>Colletotrichum destructivum species complex</taxon>
    </lineage>
</organism>
<dbReference type="Pfam" id="PF02666">
    <property type="entry name" value="PS_Dcarbxylase"/>
    <property type="match status" value="1"/>
</dbReference>
<evidence type="ECO:0000259" key="3">
    <source>
        <dbReference type="Pfam" id="PF12588"/>
    </source>
</evidence>
<gene>
    <name evidence="4" type="primary">psd</name>
    <name evidence="4" type="ORF">CTA1_9076</name>
</gene>
<sequence length="468" mass="51805">MLCYIHSLFRWGKESRSCKANRPYSQHSVQWMLHDCKAIQIWVAQKAREAEDQKLDNKLDPSLANFQRVVCDDPTLSRLADNMFTEASARYPLDPEEQPAIQSFQQFLQVVNVIMQSGPEFYDKPGSDNAMGFVGFPINALLDWPMGTKSGHEFFRRRDVNEALKDVLNTWAKFLGTTASKPCLRGWLSPLGRGMLADQANAGRAERYSFQQLFVCPDAGDEKYLGFGSWDAFFTRRFRDGVRHVENPDGHSHGADAGNTLVVTNACESAPLRVVADVKLRDNFALKGQPYSLVDMLNDNPLAPGFAGGTVYQAFLNALSYHRWHAPVSGTVVGVEMVPGTYYSESGHEGLAGNPGDPDSRAPNRSQAYISAVATRGIIYIRARSPEIGLMAIVFVGMAEVSSCEFTVGVGDAVVKGQEIGMFHFGGSSHCLVFRPGVRLRFVGRQPPWDCEHEENNRVNSALAVVRA</sequence>
<name>A0A4U6XN55_9PEZI</name>
<protein>
    <submittedName>
        <fullName evidence="4">Phosphatidylserine decarboxylase proenzyme</fullName>
    </submittedName>
</protein>
<dbReference type="Pfam" id="PF12588">
    <property type="entry name" value="PSDC"/>
    <property type="match status" value="1"/>
</dbReference>
<feature type="domain" description="L-tryptophan decarboxylase PsiD-like" evidence="3">
    <location>
        <begin position="61"/>
        <end position="192"/>
    </location>
</feature>
<reference evidence="4 5" key="1">
    <citation type="journal article" date="2019" name="PLoS ONE">
        <title>Comparative genome analysis indicates high evolutionary potential of pathogenicity genes in Colletotrichum tanaceti.</title>
        <authorList>
            <person name="Lelwala R.V."/>
            <person name="Korhonen P.K."/>
            <person name="Young N.D."/>
            <person name="Scott J.B."/>
            <person name="Ades P.A."/>
            <person name="Gasser R.B."/>
            <person name="Taylor P.W.J."/>
        </authorList>
    </citation>
    <scope>NUCLEOTIDE SEQUENCE [LARGE SCALE GENOMIC DNA]</scope>
    <source>
        <strain evidence="4">BRIP57314</strain>
    </source>
</reference>
<dbReference type="PANTHER" id="PTHR10067">
    <property type="entry name" value="PHOSPHATIDYLSERINE DECARBOXYLASE"/>
    <property type="match status" value="1"/>
</dbReference>
<keyword evidence="1" id="KW-0210">Decarboxylase</keyword>
<evidence type="ECO:0000313" key="4">
    <source>
        <dbReference type="EMBL" id="TKW57163.1"/>
    </source>
</evidence>
<keyword evidence="5" id="KW-1185">Reference proteome</keyword>
<evidence type="ECO:0000256" key="2">
    <source>
        <dbReference type="ARBA" id="ARBA00023239"/>
    </source>
</evidence>
<dbReference type="InterPro" id="IPR022237">
    <property type="entry name" value="PsiD-like"/>
</dbReference>
<dbReference type="EMBL" id="PJEX01000049">
    <property type="protein sequence ID" value="TKW57163.1"/>
    <property type="molecule type" value="Genomic_DNA"/>
</dbReference>
<dbReference type="GO" id="GO:0004609">
    <property type="term" value="F:phosphatidylserine decarboxylase activity"/>
    <property type="evidence" value="ECO:0007669"/>
    <property type="project" value="InterPro"/>
</dbReference>
<evidence type="ECO:0000256" key="1">
    <source>
        <dbReference type="ARBA" id="ARBA00022793"/>
    </source>
</evidence>
<accession>A0A4U6XN55</accession>
<keyword evidence="2" id="KW-0456">Lyase</keyword>
<proteinExistence type="predicted"/>
<dbReference type="GO" id="GO:0005739">
    <property type="term" value="C:mitochondrion"/>
    <property type="evidence" value="ECO:0007669"/>
    <property type="project" value="TreeGrafter"/>
</dbReference>
<evidence type="ECO:0000313" key="5">
    <source>
        <dbReference type="Proteomes" id="UP000310108"/>
    </source>
</evidence>
<dbReference type="InterPro" id="IPR003817">
    <property type="entry name" value="PS_Dcarbxylase"/>
</dbReference>
<dbReference type="AlphaFoldDB" id="A0A4U6XN55"/>
<comment type="caution">
    <text evidence="4">The sequence shown here is derived from an EMBL/GenBank/DDBJ whole genome shotgun (WGS) entry which is preliminary data.</text>
</comment>
<dbReference type="STRING" id="1306861.A0A4U6XN55"/>
<dbReference type="GO" id="GO:0006646">
    <property type="term" value="P:phosphatidylethanolamine biosynthetic process"/>
    <property type="evidence" value="ECO:0007669"/>
    <property type="project" value="TreeGrafter"/>
</dbReference>
<dbReference type="Proteomes" id="UP000310108">
    <property type="component" value="Unassembled WGS sequence"/>
</dbReference>
<dbReference type="PANTHER" id="PTHR10067:SF9">
    <property type="entry name" value="PHOSPHATIDYLSERINE DECARBOXYLASE FAMILY PROTEIN (AFU_ORTHOLOGUE AFUA_7G01730)"/>
    <property type="match status" value="1"/>
</dbReference>